<dbReference type="PANTHER" id="PTHR32278:SF2">
    <property type="entry name" value="PROTEIN PHLOEM PROTEIN 2-LIKE A9"/>
    <property type="match status" value="1"/>
</dbReference>
<reference evidence="1" key="1">
    <citation type="submission" date="2022-08" db="EMBL/GenBank/DDBJ databases">
        <authorList>
            <person name="Marques A."/>
        </authorList>
    </citation>
    <scope>NUCLEOTIDE SEQUENCE</scope>
    <source>
        <strain evidence="1">RhyPub2mFocal</strain>
        <tissue evidence="1">Leaves</tissue>
    </source>
</reference>
<sequence>MQYLHHNRNVSTPDRQQHTKIEGDQVIVNALALDITHGGDERYWHIDEESRSAELKRVSWLEVTGSIDMFHLEAEATYKLEFKIRMKPGADGWDECPVYIMVKPGKGKKFIWAKVTLNQNEGEQRIPSDVQFTTPLSTVDDKVSFALLDVWNQRYKNGLVIEEVVISKVPVTVAQSTADNHV</sequence>
<proteinExistence type="predicted"/>
<gene>
    <name evidence="1" type="ORF">LUZ62_059010</name>
</gene>
<dbReference type="InterPro" id="IPR025886">
    <property type="entry name" value="PP2-like"/>
</dbReference>
<comment type="caution">
    <text evidence="1">The sequence shown here is derived from an EMBL/GenBank/DDBJ whole genome shotgun (WGS) entry which is preliminary data.</text>
</comment>
<dbReference type="PANTHER" id="PTHR32278">
    <property type="entry name" value="F-BOX DOMAIN-CONTAINING PROTEIN"/>
    <property type="match status" value="1"/>
</dbReference>
<evidence type="ECO:0000313" key="2">
    <source>
        <dbReference type="Proteomes" id="UP001140206"/>
    </source>
</evidence>
<name>A0AAV8E931_9POAL</name>
<dbReference type="EMBL" id="JAMFTS010000003">
    <property type="protein sequence ID" value="KAJ4774753.1"/>
    <property type="molecule type" value="Genomic_DNA"/>
</dbReference>
<dbReference type="Proteomes" id="UP001140206">
    <property type="component" value="Chromosome 3"/>
</dbReference>
<accession>A0AAV8E931</accession>
<organism evidence="1 2">
    <name type="scientific">Rhynchospora pubera</name>
    <dbReference type="NCBI Taxonomy" id="906938"/>
    <lineage>
        <taxon>Eukaryota</taxon>
        <taxon>Viridiplantae</taxon>
        <taxon>Streptophyta</taxon>
        <taxon>Embryophyta</taxon>
        <taxon>Tracheophyta</taxon>
        <taxon>Spermatophyta</taxon>
        <taxon>Magnoliopsida</taxon>
        <taxon>Liliopsida</taxon>
        <taxon>Poales</taxon>
        <taxon>Cyperaceae</taxon>
        <taxon>Cyperoideae</taxon>
        <taxon>Rhynchosporeae</taxon>
        <taxon>Rhynchospora</taxon>
    </lineage>
</organism>
<evidence type="ECO:0000313" key="1">
    <source>
        <dbReference type="EMBL" id="KAJ4774753.1"/>
    </source>
</evidence>
<keyword evidence="2" id="KW-1185">Reference proteome</keyword>
<protein>
    <submittedName>
        <fullName evidence="1">Phloem protein 2-A9</fullName>
    </submittedName>
</protein>
<dbReference type="Pfam" id="PF14299">
    <property type="entry name" value="PP2"/>
    <property type="match status" value="1"/>
</dbReference>
<dbReference type="AlphaFoldDB" id="A0AAV8E931"/>